<evidence type="ECO:0000256" key="1">
    <source>
        <dbReference type="SAM" id="MobiDB-lite"/>
    </source>
</evidence>
<dbReference type="AlphaFoldDB" id="A0A1D9CU32"/>
<accession>A0A1D9CU32</accession>
<proteinExistence type="evidence at transcript level"/>
<name>A0A1D9CU32_EIMMA</name>
<organism evidence="2">
    <name type="scientific">Eimeria maxima</name>
    <name type="common">Coccidian parasite</name>
    <dbReference type="NCBI Taxonomy" id="5804"/>
    <lineage>
        <taxon>Eukaryota</taxon>
        <taxon>Sar</taxon>
        <taxon>Alveolata</taxon>
        <taxon>Apicomplexa</taxon>
        <taxon>Conoidasida</taxon>
        <taxon>Coccidia</taxon>
        <taxon>Eucoccidiorida</taxon>
        <taxon>Eimeriorina</taxon>
        <taxon>Eimeriidae</taxon>
        <taxon>Eimeria</taxon>
    </lineage>
</organism>
<feature type="region of interest" description="Disordered" evidence="1">
    <location>
        <begin position="254"/>
        <end position="275"/>
    </location>
</feature>
<protein>
    <submittedName>
        <fullName evidence="2">Microneme protein 3</fullName>
    </submittedName>
</protein>
<dbReference type="Gene3D" id="3.90.640.70">
    <property type="match status" value="5"/>
</dbReference>
<reference evidence="2" key="1">
    <citation type="submission" date="2016-03" db="EMBL/GenBank/DDBJ databases">
        <authorList>
            <person name="Ploux O."/>
        </authorList>
    </citation>
    <scope>NUCLEOTIDE SEQUENCE</scope>
    <source>
        <strain evidence="2">JS</strain>
    </source>
</reference>
<dbReference type="InterPro" id="IPR019562">
    <property type="entry name" value="Micronemal-adhesive-rpt_sia-bd"/>
</dbReference>
<dbReference type="SMR" id="A0A1D9CU32"/>
<feature type="region of interest" description="Disordered" evidence="1">
    <location>
        <begin position="505"/>
        <end position="546"/>
    </location>
</feature>
<dbReference type="Pfam" id="PF10564">
    <property type="entry name" value="MAR_sialic_bdg"/>
    <property type="match status" value="5"/>
</dbReference>
<evidence type="ECO:0000313" key="2">
    <source>
        <dbReference type="EMBL" id="AOY42085.1"/>
    </source>
</evidence>
<dbReference type="VEuPathDB" id="ToxoDB:EMWEY_00036540"/>
<feature type="region of interest" description="Disordered" evidence="1">
    <location>
        <begin position="375"/>
        <end position="411"/>
    </location>
</feature>
<sequence length="661" mass="70489">MKVPSALGVLAWATIQASEAVRLDRSFLSLSAEIGISEQQGTTRRSLQDALDDLCRIEAQAACRSGLGHYCNATVYARYDGASNNVNSKEWRCYAEDALDFGVARAGCVDTCGRQKMCPGAYNGVAKTYLSRNSQLKGQVDALKAEYCSAPAPTLQEALDRKCAAFGEEACNQGLWAYCDITLYARHDVGNASQKGREWRCFAQDALDFDMSGDGCVDNCGNLISCRGAVNGTSSKHLSRGNEISSVILGDKEEEEAVEAPDATTPPSMPPSKLQGALDGFCAEEGRRACGQGLNAYCNADMFARFDVGTASQQNKEWRCYVKESLDFGMSGEGCVDDCGNFTSCLGAVNGASTTHLTRDAGLRSALAANKDEFCKTESDAPETSEEEEEAVEAPDATTPPSMPPSKLQGALDGFCAEEGRRACGQGLNAYCNADMFARFDVGTASQQNKEWRCYVKESLDFGKSGEGCVDDCGNVTSCLGAVNGTSTTHLTRDAQVRELIQKKKSVGCTQQGETGSEAPAPGREPEVPAGVPGTETAGKGLKVPPRVPGTGHLQHVLDSQCMVEVAKLCIADESKCDYAVARRVGSRWDCYLYGALDDSHSTDACTDDCGNAITCPGVPKAGDTSVTENSDLNAMAQQFSEATCKMSEKQELRGIHAHQQ</sequence>
<feature type="compositionally biased region" description="Acidic residues" evidence="1">
    <location>
        <begin position="380"/>
        <end position="393"/>
    </location>
</feature>
<dbReference type="EMBL" id="KU936096">
    <property type="protein sequence ID" value="AOY42085.1"/>
    <property type="molecule type" value="mRNA"/>
</dbReference>